<feature type="transmembrane region" description="Helical" evidence="7">
    <location>
        <begin position="104"/>
        <end position="124"/>
    </location>
</feature>
<evidence type="ECO:0000256" key="7">
    <source>
        <dbReference type="RuleBase" id="RU363032"/>
    </source>
</evidence>
<dbReference type="SUPFAM" id="SSF161098">
    <property type="entry name" value="MetI-like"/>
    <property type="match status" value="1"/>
</dbReference>
<protein>
    <submittedName>
        <fullName evidence="9">Sugar ABC transporter permease</fullName>
    </submittedName>
</protein>
<keyword evidence="4 7" id="KW-0812">Transmembrane</keyword>
<keyword evidence="3" id="KW-1003">Cell membrane</keyword>
<dbReference type="InterPro" id="IPR000515">
    <property type="entry name" value="MetI-like"/>
</dbReference>
<dbReference type="Gene3D" id="1.10.3720.10">
    <property type="entry name" value="MetI-like"/>
    <property type="match status" value="1"/>
</dbReference>
<accession>A0AAJ1BCV2</accession>
<dbReference type="PANTHER" id="PTHR30193:SF41">
    <property type="entry name" value="DIACETYLCHITOBIOSE UPTAKE SYSTEM PERMEASE PROTEIN NGCF"/>
    <property type="match status" value="1"/>
</dbReference>
<dbReference type="Pfam" id="PF00528">
    <property type="entry name" value="BPD_transp_1"/>
    <property type="match status" value="1"/>
</dbReference>
<evidence type="ECO:0000313" key="10">
    <source>
        <dbReference type="Proteomes" id="UP001200537"/>
    </source>
</evidence>
<feature type="domain" description="ABC transmembrane type-1" evidence="8">
    <location>
        <begin position="67"/>
        <end position="270"/>
    </location>
</feature>
<feature type="transmembrane region" description="Helical" evidence="7">
    <location>
        <begin position="250"/>
        <end position="269"/>
    </location>
</feature>
<dbReference type="PANTHER" id="PTHR30193">
    <property type="entry name" value="ABC TRANSPORTER PERMEASE PROTEIN"/>
    <property type="match status" value="1"/>
</dbReference>
<sequence>MRSNLKYYFPLFVLPTLAAFLIAFLIPFIVGFFLSFCEFTTITDATFVGIQNYIEVFDSRDTFTSAFLFTILVVVVSIITVNLFAFAIAWILTRKLRGTNFFRTVFFMPNLIGGIVLGYTWQIIINAFLQNYGATLVTDWKYGYAGLIILINWQLIGYMMIIYIAGLQNVPPELTEAAEIDGAGRWQVLRNVTIPMVMPSITICLFLTLSNTFKMFDQNLALTAGAPSGKTEMVALNIVNSMFNQVGMEGVGQAKAVIFVVVVVAIAMFQLRATRSREIEA</sequence>
<proteinExistence type="inferred from homology"/>
<dbReference type="InterPro" id="IPR035906">
    <property type="entry name" value="MetI-like_sf"/>
</dbReference>
<dbReference type="RefSeq" id="WP_024060091.1">
    <property type="nucleotide sequence ID" value="NZ_CBCTPO010000005.1"/>
</dbReference>
<dbReference type="PROSITE" id="PS50928">
    <property type="entry name" value="ABC_TM1"/>
    <property type="match status" value="1"/>
</dbReference>
<gene>
    <name evidence="9" type="ORF">L0M99_08590</name>
</gene>
<dbReference type="EMBL" id="JAKNHJ010000018">
    <property type="protein sequence ID" value="MCG4618543.1"/>
    <property type="molecule type" value="Genomic_DNA"/>
</dbReference>
<name>A0AAJ1BCV2_9ACTO</name>
<reference evidence="9" key="1">
    <citation type="submission" date="2022-01" db="EMBL/GenBank/DDBJ databases">
        <title>Collection of gut derived symbiotic bacterial strains cultured from healthy donors.</title>
        <authorList>
            <person name="Lin H."/>
            <person name="Kohout C."/>
            <person name="Waligurski E."/>
            <person name="Pamer E.G."/>
        </authorList>
    </citation>
    <scope>NUCLEOTIDE SEQUENCE</scope>
    <source>
        <strain evidence="9">DFI.7.46</strain>
    </source>
</reference>
<dbReference type="GO" id="GO:0055085">
    <property type="term" value="P:transmembrane transport"/>
    <property type="evidence" value="ECO:0007669"/>
    <property type="project" value="InterPro"/>
</dbReference>
<organism evidence="9 10">
    <name type="scientific">Varibaculum cambriense</name>
    <dbReference type="NCBI Taxonomy" id="184870"/>
    <lineage>
        <taxon>Bacteria</taxon>
        <taxon>Bacillati</taxon>
        <taxon>Actinomycetota</taxon>
        <taxon>Actinomycetes</taxon>
        <taxon>Actinomycetales</taxon>
        <taxon>Actinomycetaceae</taxon>
        <taxon>Varibaculum</taxon>
    </lineage>
</organism>
<feature type="transmembrane region" description="Helical" evidence="7">
    <location>
        <begin position="7"/>
        <end position="34"/>
    </location>
</feature>
<comment type="subcellular location">
    <subcellularLocation>
        <location evidence="1 7">Cell membrane</location>
        <topology evidence="1 7">Multi-pass membrane protein</topology>
    </subcellularLocation>
</comment>
<evidence type="ECO:0000256" key="4">
    <source>
        <dbReference type="ARBA" id="ARBA00022692"/>
    </source>
</evidence>
<evidence type="ECO:0000256" key="1">
    <source>
        <dbReference type="ARBA" id="ARBA00004651"/>
    </source>
</evidence>
<feature type="transmembrane region" description="Helical" evidence="7">
    <location>
        <begin position="66"/>
        <end position="92"/>
    </location>
</feature>
<dbReference type="Proteomes" id="UP001200537">
    <property type="component" value="Unassembled WGS sequence"/>
</dbReference>
<feature type="transmembrane region" description="Helical" evidence="7">
    <location>
        <begin position="144"/>
        <end position="167"/>
    </location>
</feature>
<keyword evidence="2 7" id="KW-0813">Transport</keyword>
<dbReference type="InterPro" id="IPR051393">
    <property type="entry name" value="ABC_transporter_permease"/>
</dbReference>
<dbReference type="GO" id="GO:0005886">
    <property type="term" value="C:plasma membrane"/>
    <property type="evidence" value="ECO:0007669"/>
    <property type="project" value="UniProtKB-SubCell"/>
</dbReference>
<comment type="caution">
    <text evidence="9">The sequence shown here is derived from an EMBL/GenBank/DDBJ whole genome shotgun (WGS) entry which is preliminary data.</text>
</comment>
<evidence type="ECO:0000256" key="3">
    <source>
        <dbReference type="ARBA" id="ARBA00022475"/>
    </source>
</evidence>
<dbReference type="AlphaFoldDB" id="A0AAJ1BCV2"/>
<dbReference type="CDD" id="cd06261">
    <property type="entry name" value="TM_PBP2"/>
    <property type="match status" value="1"/>
</dbReference>
<comment type="similarity">
    <text evidence="7">Belongs to the binding-protein-dependent transport system permease family.</text>
</comment>
<feature type="transmembrane region" description="Helical" evidence="7">
    <location>
        <begin position="188"/>
        <end position="209"/>
    </location>
</feature>
<keyword evidence="6 7" id="KW-0472">Membrane</keyword>
<evidence type="ECO:0000256" key="5">
    <source>
        <dbReference type="ARBA" id="ARBA00022989"/>
    </source>
</evidence>
<evidence type="ECO:0000259" key="8">
    <source>
        <dbReference type="PROSITE" id="PS50928"/>
    </source>
</evidence>
<evidence type="ECO:0000256" key="6">
    <source>
        <dbReference type="ARBA" id="ARBA00023136"/>
    </source>
</evidence>
<evidence type="ECO:0000256" key="2">
    <source>
        <dbReference type="ARBA" id="ARBA00022448"/>
    </source>
</evidence>
<keyword evidence="5 7" id="KW-1133">Transmembrane helix</keyword>
<evidence type="ECO:0000313" key="9">
    <source>
        <dbReference type="EMBL" id="MCG4618543.1"/>
    </source>
</evidence>